<evidence type="ECO:0000313" key="1">
    <source>
        <dbReference type="EMBL" id="CBK24393.2"/>
    </source>
</evidence>
<reference evidence="1" key="1">
    <citation type="submission" date="2010-02" db="EMBL/GenBank/DDBJ databases">
        <title>Sequencing and annotation of the Blastocystis hominis genome.</title>
        <authorList>
            <person name="Wincker P."/>
        </authorList>
    </citation>
    <scope>NUCLEOTIDE SEQUENCE</scope>
    <source>
        <strain evidence="1">Singapore isolate B</strain>
    </source>
</reference>
<dbReference type="Pfam" id="PF10961">
    <property type="entry name" value="SelK_SelG"/>
    <property type="match status" value="1"/>
</dbReference>
<gene>
    <name evidence="1" type="ORF">GSBLH_T00004133001</name>
</gene>
<dbReference type="Proteomes" id="UP000008312">
    <property type="component" value="Unassembled WGS sequence"/>
</dbReference>
<accession>D8M8K4</accession>
<keyword evidence="2" id="KW-1185">Reference proteome</keyword>
<organism evidence="1">
    <name type="scientific">Blastocystis hominis</name>
    <dbReference type="NCBI Taxonomy" id="12968"/>
    <lineage>
        <taxon>Eukaryota</taxon>
        <taxon>Sar</taxon>
        <taxon>Stramenopiles</taxon>
        <taxon>Bigyra</taxon>
        <taxon>Opalozoa</taxon>
        <taxon>Opalinata</taxon>
        <taxon>Blastocystidae</taxon>
        <taxon>Blastocystis</taxon>
    </lineage>
</organism>
<dbReference type="AlphaFoldDB" id="D8M8K4"/>
<sequence length="433" mass="49039">MNRSELNRCPLILKYPRYAIPPSCNLSVTYFIFFFPDFLRIFPCNRLGRFPDPSPALYEEGIVFYSYSTNCKSNRYMPQVYVNARSILEMDPTAHIALITNCDVPLETAALLSVIIPVHRRDIIPMSHQWYTRMVYNAYLPFQLSFILDTHVFPCDSNAYRDVFALFRNSSVDVSVSNRMNTHSYSGGAVLSRKGPASFRFWKSIAKAMHRKSTYDDQWGLGNVLRRRHPYLKYRRLSSNFFYASHGITKDGVFQGIGRCYRSSIVITGPVRWIHGKQAECAIVNGPNYEHAYKMRAYFKGGQCRTRQEGPTMVFSSAQMKAYAAPARPPSLIWANVPGRSATGFIGQVVEEKKGFFASIVAFFLSLFSLISDFFSTIFTTGPSQTTGGVYKVNTNRWKINSSPYQGSGVRRRIGGMDQFRANNNLPGCSSGG</sequence>
<dbReference type="InParanoid" id="D8M8K4"/>
<evidence type="ECO:0008006" key="3">
    <source>
        <dbReference type="Google" id="ProtNLM"/>
    </source>
</evidence>
<dbReference type="RefSeq" id="XP_012898441.1">
    <property type="nucleotide sequence ID" value="XM_013042987.1"/>
</dbReference>
<dbReference type="InterPro" id="IPR024491">
    <property type="entry name" value="Se_SelK/SelG"/>
</dbReference>
<evidence type="ECO:0000313" key="2">
    <source>
        <dbReference type="Proteomes" id="UP000008312"/>
    </source>
</evidence>
<protein>
    <recommendedName>
        <fullName evidence="3">Nucleotide-diphospho-sugar transferase domain-containing protein</fullName>
    </recommendedName>
</protein>
<name>D8M8K4_BLAHO</name>
<dbReference type="GeneID" id="24921177"/>
<dbReference type="EMBL" id="FN668683">
    <property type="protein sequence ID" value="CBK24393.2"/>
    <property type="molecule type" value="Genomic_DNA"/>
</dbReference>
<proteinExistence type="predicted"/>